<evidence type="ECO:0000256" key="12">
    <source>
        <dbReference type="ARBA" id="ARBA00041756"/>
    </source>
</evidence>
<evidence type="ECO:0000256" key="4">
    <source>
        <dbReference type="ARBA" id="ARBA00022475"/>
    </source>
</evidence>
<dbReference type="InterPro" id="IPR014030">
    <property type="entry name" value="Ketoacyl_synth_N"/>
</dbReference>
<protein>
    <recommendedName>
        <fullName evidence="11">Nodulation protein E</fullName>
    </recommendedName>
    <alternativeName>
        <fullName evidence="12">Host-specificity of nodulation protein B</fullName>
    </alternativeName>
</protein>
<keyword evidence="7" id="KW-0812">Transmembrane</keyword>
<dbReference type="InterPro" id="IPR020841">
    <property type="entry name" value="PKS_Beta-ketoAc_synthase_dom"/>
</dbReference>
<evidence type="ECO:0000256" key="9">
    <source>
        <dbReference type="ARBA" id="ARBA00023136"/>
    </source>
</evidence>
<dbReference type="InterPro" id="IPR016039">
    <property type="entry name" value="Thiolase-like"/>
</dbReference>
<gene>
    <name evidence="15" type="ORF">HDF15_000872</name>
</gene>
<proteinExistence type="inferred from homology"/>
<dbReference type="CDD" id="cd00834">
    <property type="entry name" value="KAS_I_II"/>
    <property type="match status" value="1"/>
</dbReference>
<dbReference type="SUPFAM" id="SSF53901">
    <property type="entry name" value="Thiolase-like"/>
    <property type="match status" value="2"/>
</dbReference>
<dbReference type="Proteomes" id="UP000584867">
    <property type="component" value="Unassembled WGS sequence"/>
</dbReference>
<dbReference type="NCBIfam" id="NF005589">
    <property type="entry name" value="PRK07314.1"/>
    <property type="match status" value="1"/>
</dbReference>
<keyword evidence="15" id="KW-0012">Acyltransferase</keyword>
<dbReference type="PROSITE" id="PS00606">
    <property type="entry name" value="KS3_1"/>
    <property type="match status" value="1"/>
</dbReference>
<dbReference type="PROSITE" id="PS52004">
    <property type="entry name" value="KS3_2"/>
    <property type="match status" value="1"/>
</dbReference>
<evidence type="ECO:0000256" key="10">
    <source>
        <dbReference type="ARBA" id="ARBA00037576"/>
    </source>
</evidence>
<evidence type="ECO:0000259" key="14">
    <source>
        <dbReference type="PROSITE" id="PS52004"/>
    </source>
</evidence>
<dbReference type="PANTHER" id="PTHR11712">
    <property type="entry name" value="POLYKETIDE SYNTHASE-RELATED"/>
    <property type="match status" value="1"/>
</dbReference>
<keyword evidence="9" id="KW-0472">Membrane</keyword>
<dbReference type="InterPro" id="IPR000794">
    <property type="entry name" value="Beta-ketoacyl_synthase"/>
</dbReference>
<evidence type="ECO:0000256" key="11">
    <source>
        <dbReference type="ARBA" id="ARBA00039445"/>
    </source>
</evidence>
<feature type="domain" description="Ketosynthase family 3 (KS3)" evidence="14">
    <location>
        <begin position="1"/>
        <end position="401"/>
    </location>
</feature>
<evidence type="ECO:0000256" key="5">
    <source>
        <dbReference type="ARBA" id="ARBA00022519"/>
    </source>
</evidence>
<dbReference type="AlphaFoldDB" id="A0A7W7ZM92"/>
<evidence type="ECO:0000256" key="6">
    <source>
        <dbReference type="ARBA" id="ARBA00022679"/>
    </source>
</evidence>
<comment type="caution">
    <text evidence="15">The sequence shown here is derived from an EMBL/GenBank/DDBJ whole genome shotgun (WGS) entry which is preliminary data.</text>
</comment>
<dbReference type="Pfam" id="PF00109">
    <property type="entry name" value="ketoacyl-synt"/>
    <property type="match status" value="1"/>
</dbReference>
<evidence type="ECO:0000256" key="13">
    <source>
        <dbReference type="RuleBase" id="RU003694"/>
    </source>
</evidence>
<evidence type="ECO:0000256" key="1">
    <source>
        <dbReference type="ARBA" id="ARBA00004533"/>
    </source>
</evidence>
<dbReference type="RefSeq" id="WP_184253072.1">
    <property type="nucleotide sequence ID" value="NZ_JACHIO010000003.1"/>
</dbReference>
<dbReference type="InterPro" id="IPR014031">
    <property type="entry name" value="Ketoacyl_synth_C"/>
</dbReference>
<evidence type="ECO:0000256" key="3">
    <source>
        <dbReference type="ARBA" id="ARBA00022458"/>
    </source>
</evidence>
<keyword evidence="4" id="KW-1003">Cell membrane</keyword>
<organism evidence="15 16">
    <name type="scientific">Granulicella mallensis</name>
    <dbReference type="NCBI Taxonomy" id="940614"/>
    <lineage>
        <taxon>Bacteria</taxon>
        <taxon>Pseudomonadati</taxon>
        <taxon>Acidobacteriota</taxon>
        <taxon>Terriglobia</taxon>
        <taxon>Terriglobales</taxon>
        <taxon>Acidobacteriaceae</taxon>
        <taxon>Granulicella</taxon>
    </lineage>
</organism>
<dbReference type="EMBL" id="JACHIO010000003">
    <property type="protein sequence ID" value="MBB5062542.1"/>
    <property type="molecule type" value="Genomic_DNA"/>
</dbReference>
<comment type="subcellular location">
    <subcellularLocation>
        <location evidence="1">Cell inner membrane</location>
    </subcellularLocation>
</comment>
<evidence type="ECO:0000313" key="16">
    <source>
        <dbReference type="Proteomes" id="UP000584867"/>
    </source>
</evidence>
<accession>A0A7W7ZM92</accession>
<name>A0A7W7ZM92_9BACT</name>
<comment type="similarity">
    <text evidence="2 13">Belongs to the thiolase-like superfamily. Beta-ketoacyl-ACP synthases family.</text>
</comment>
<evidence type="ECO:0000256" key="8">
    <source>
        <dbReference type="ARBA" id="ARBA00022989"/>
    </source>
</evidence>
<dbReference type="PANTHER" id="PTHR11712:SF352">
    <property type="entry name" value="3-OXOACYL-[ACYL-CARRIER-PROTEIN] SYNTHASE"/>
    <property type="match status" value="1"/>
</dbReference>
<keyword evidence="5" id="KW-0997">Cell inner membrane</keyword>
<comment type="function">
    <text evidence="10">Proposed to synthesize NOD factor fatty acyl chain. Involved in the synthesis of a highly unsaturated fatty acid moiety, which forms part of a lipo-oligosaccharide that is responsible for host specificity.</text>
</comment>
<dbReference type="GO" id="GO:0004315">
    <property type="term" value="F:3-oxoacyl-[acyl-carrier-protein] synthase activity"/>
    <property type="evidence" value="ECO:0007669"/>
    <property type="project" value="InterPro"/>
</dbReference>
<dbReference type="SMART" id="SM00825">
    <property type="entry name" value="PKS_KS"/>
    <property type="match status" value="1"/>
</dbReference>
<keyword evidence="6 13" id="KW-0808">Transferase</keyword>
<keyword evidence="8" id="KW-1133">Transmembrane helix</keyword>
<dbReference type="Gene3D" id="3.40.47.10">
    <property type="match status" value="2"/>
</dbReference>
<dbReference type="Pfam" id="PF02801">
    <property type="entry name" value="Ketoacyl-synt_C"/>
    <property type="match status" value="1"/>
</dbReference>
<keyword evidence="3" id="KW-0536">Nodulation</keyword>
<evidence type="ECO:0000313" key="15">
    <source>
        <dbReference type="EMBL" id="MBB5062542.1"/>
    </source>
</evidence>
<dbReference type="GO" id="GO:0005886">
    <property type="term" value="C:plasma membrane"/>
    <property type="evidence" value="ECO:0007669"/>
    <property type="project" value="UniProtKB-SubCell"/>
</dbReference>
<reference evidence="15 16" key="1">
    <citation type="submission" date="2020-08" db="EMBL/GenBank/DDBJ databases">
        <title>Genomic Encyclopedia of Type Strains, Phase IV (KMG-V): Genome sequencing to study the core and pangenomes of soil and plant-associated prokaryotes.</title>
        <authorList>
            <person name="Whitman W."/>
        </authorList>
    </citation>
    <scope>NUCLEOTIDE SEQUENCE [LARGE SCALE GENOMIC DNA]</scope>
    <source>
        <strain evidence="15 16">X5P3</strain>
    </source>
</reference>
<sequence length="403" mass="42058">MHRVVVTGTGVISALGHNTAGFWQSLTTGTSGIREIENIDTSQIRFKHGAEVRGYVPEEYFEAKDISLMDRFAQFAVLSAREALAEAGIEWTQTLREETAVITGSCLGGRGAEESGYWELFHNGKSRVHPLTIPLSMSNAGASHICMQFGIEGPAYTISTACASSAHAIGQAFWMVRSGAAPLAIAGGSEAPMFLGGLKAWEALRVVSKDTCRPFSAERSGLVLGEGAGMLVLEPLEAALARGARPLAEIVGFGMSADAGHITQPVATGPSRAMKLALRDGSLAPEQIGYINAHGTATEANDRIETAAIHSVFGSHAGKLAVSSTKSMHGHALGAAGAIEAVSSILSLRHGILPPTANFLTADPACDLDVIPNQARMASVEACLSNSFAFGGLNAVLAFKAFV</sequence>
<evidence type="ECO:0000256" key="7">
    <source>
        <dbReference type="ARBA" id="ARBA00022692"/>
    </source>
</evidence>
<evidence type="ECO:0000256" key="2">
    <source>
        <dbReference type="ARBA" id="ARBA00008467"/>
    </source>
</evidence>
<dbReference type="GO" id="GO:0006633">
    <property type="term" value="P:fatty acid biosynthetic process"/>
    <property type="evidence" value="ECO:0007669"/>
    <property type="project" value="InterPro"/>
</dbReference>
<dbReference type="InterPro" id="IPR018201">
    <property type="entry name" value="Ketoacyl_synth_AS"/>
</dbReference>